<organism evidence="2 3">
    <name type="scientific">Malassezia japonica</name>
    <dbReference type="NCBI Taxonomy" id="223818"/>
    <lineage>
        <taxon>Eukaryota</taxon>
        <taxon>Fungi</taxon>
        <taxon>Dikarya</taxon>
        <taxon>Basidiomycota</taxon>
        <taxon>Ustilaginomycotina</taxon>
        <taxon>Malasseziomycetes</taxon>
        <taxon>Malasseziales</taxon>
        <taxon>Malasseziaceae</taxon>
        <taxon>Malassezia</taxon>
    </lineage>
</organism>
<dbReference type="Proteomes" id="UP001217754">
    <property type="component" value="Chromosome 1"/>
</dbReference>
<gene>
    <name evidence="2" type="ORF">MJAP1_000667</name>
</gene>
<evidence type="ECO:0000259" key="1">
    <source>
        <dbReference type="Pfam" id="PF00578"/>
    </source>
</evidence>
<accession>A0AAF0EVL8</accession>
<dbReference type="InterPro" id="IPR036249">
    <property type="entry name" value="Thioredoxin-like_sf"/>
</dbReference>
<dbReference type="InterPro" id="IPR000866">
    <property type="entry name" value="AhpC/TSA"/>
</dbReference>
<dbReference type="RefSeq" id="XP_060120617.1">
    <property type="nucleotide sequence ID" value="XM_060264634.1"/>
</dbReference>
<name>A0AAF0EVL8_9BASI</name>
<evidence type="ECO:0000313" key="2">
    <source>
        <dbReference type="EMBL" id="WFD37720.1"/>
    </source>
</evidence>
<dbReference type="SUPFAM" id="SSF52833">
    <property type="entry name" value="Thioredoxin-like"/>
    <property type="match status" value="1"/>
</dbReference>
<keyword evidence="3" id="KW-1185">Reference proteome</keyword>
<dbReference type="EMBL" id="CP119958">
    <property type="protein sequence ID" value="WFD37720.1"/>
    <property type="molecule type" value="Genomic_DNA"/>
</dbReference>
<sequence>MSEHSVEKDDGVFHLPGHPLPAFVSLVSTDAAAPSVDLFLVSLSRPVLLCAFSFPSKKAGDEVEVDCAPSQPSTQQLCSFKEHLGALRQREPDLLVYGLSMYPPACQSKVHATLGLPFPLLSDTRGELAEKLALPRADECGVALLRRCTMLIREGQIQRLDFPLLQPAQAAMRAEYMLQRDAGEA</sequence>
<dbReference type="GeneID" id="85224316"/>
<protein>
    <recommendedName>
        <fullName evidence="1">Alkyl hydroperoxide reductase subunit C/ Thiol specific antioxidant domain-containing protein</fullName>
    </recommendedName>
</protein>
<dbReference type="GO" id="GO:0016209">
    <property type="term" value="F:antioxidant activity"/>
    <property type="evidence" value="ECO:0007669"/>
    <property type="project" value="InterPro"/>
</dbReference>
<reference evidence="2" key="1">
    <citation type="submission" date="2023-03" db="EMBL/GenBank/DDBJ databases">
        <title>Mating type loci evolution in Malassezia.</title>
        <authorList>
            <person name="Coelho M.A."/>
        </authorList>
    </citation>
    <scope>NUCLEOTIDE SEQUENCE</scope>
    <source>
        <strain evidence="2">CBS 9431</strain>
    </source>
</reference>
<proteinExistence type="predicted"/>
<dbReference type="Gene3D" id="3.40.30.10">
    <property type="entry name" value="Glutaredoxin"/>
    <property type="match status" value="1"/>
</dbReference>
<evidence type="ECO:0000313" key="3">
    <source>
        <dbReference type="Proteomes" id="UP001217754"/>
    </source>
</evidence>
<dbReference type="GO" id="GO:0016491">
    <property type="term" value="F:oxidoreductase activity"/>
    <property type="evidence" value="ECO:0007669"/>
    <property type="project" value="InterPro"/>
</dbReference>
<feature type="domain" description="Alkyl hydroperoxide reductase subunit C/ Thiol specific antioxidant" evidence="1">
    <location>
        <begin position="71"/>
        <end position="157"/>
    </location>
</feature>
<dbReference type="Pfam" id="PF00578">
    <property type="entry name" value="AhpC-TSA"/>
    <property type="match status" value="1"/>
</dbReference>
<dbReference type="AlphaFoldDB" id="A0AAF0EVL8"/>